<gene>
    <name evidence="1" type="ORF">FVB9532_00833</name>
</gene>
<keyword evidence="2" id="KW-1185">Reference proteome</keyword>
<comment type="caution">
    <text evidence="1">The sequence shown here is derived from an EMBL/GenBank/DDBJ whole genome shotgun (WGS) entry which is preliminary data.</text>
</comment>
<sequence>MYAQSDNYFKLTFEKKFIDGEANQVAYINFPDIVLWGYFEVTITGGYNHRLNKGILKKRFAMVRNTSNYFSDLTEVPIAFGVLADQWCIGDFDENNLRIPIYHLSSAGNEIVIQVEGLIRKKSNVDAIIANLNISDPVIVSNSKTRQYMSIIQDRVGIGTNNPQNKLELANLNHDGINLDNKFRLRTFGTSNTFILEHLADEGDLYIRSKIGPDDSGNIVMNDAGGNVLIGQTTQQNSDYRLDIDGPVRANEIKINLDGADFVFEPNYELRSLKEVEIYVKENKRLPEIASAEEMKKGANVGELSRQLLQKTEELTLYTIQQHKEIKKLNNELTELKKVIVKLN</sequence>
<dbReference type="Proteomes" id="UP000356253">
    <property type="component" value="Unassembled WGS sequence"/>
</dbReference>
<name>A0AC61Y501_9FLAO</name>
<protein>
    <submittedName>
        <fullName evidence="1">Uncharacterized protein</fullName>
    </submittedName>
</protein>
<proteinExistence type="predicted"/>
<organism evidence="1 2">
    <name type="scientific">Mesonia oceanica</name>
    <dbReference type="NCBI Taxonomy" id="2687242"/>
    <lineage>
        <taxon>Bacteria</taxon>
        <taxon>Pseudomonadati</taxon>
        <taxon>Bacteroidota</taxon>
        <taxon>Flavobacteriia</taxon>
        <taxon>Flavobacteriales</taxon>
        <taxon>Flavobacteriaceae</taxon>
        <taxon>Mesonia</taxon>
    </lineage>
</organism>
<dbReference type="EMBL" id="CABVMM010000003">
    <property type="protein sequence ID" value="VVU99578.1"/>
    <property type="molecule type" value="Genomic_DNA"/>
</dbReference>
<reference evidence="1" key="1">
    <citation type="submission" date="2019-09" db="EMBL/GenBank/DDBJ databases">
        <authorList>
            <person name="Rodrigo-Torres L."/>
            <person name="Arahal R. D."/>
            <person name="Lucena T."/>
        </authorList>
    </citation>
    <scope>NUCLEOTIDE SEQUENCE</scope>
    <source>
        <strain evidence="1">ISS653</strain>
    </source>
</reference>
<evidence type="ECO:0000313" key="2">
    <source>
        <dbReference type="Proteomes" id="UP000356253"/>
    </source>
</evidence>
<evidence type="ECO:0000313" key="1">
    <source>
        <dbReference type="EMBL" id="VVU99578.1"/>
    </source>
</evidence>
<accession>A0AC61Y501</accession>